<evidence type="ECO:0000313" key="1">
    <source>
        <dbReference type="EMBL" id="RUS95471.1"/>
    </source>
</evidence>
<dbReference type="EMBL" id="RSCM01000010">
    <property type="protein sequence ID" value="RUS95471.1"/>
    <property type="molecule type" value="Genomic_DNA"/>
</dbReference>
<sequence>MNIWIVTTGNSDVQLKHDFLYKDKARWNNLYRTGKQALKKDHTFQPVKKEDDVTFTVPARVMGLIYGNQLNDDIYGDLCFPLLDAFYQKLQGQNQPDRIIVILTNQEAAYKNLDKKSPYWKDTCTLKPILNKYFKDRFPKIKEVEYLELNPKSKDEGLDNWDQALKLVQQELSQSNLEFKPLDKIYVSHQAGTPAISSAIQFVSLAKFGKRVKFLVSNEYEPENTRLITSSNYLRGIQLQEANVLLERFDYSGVESLLKPYWSNTPSPQEEKLRQLLKIAIQWNFANFDEFAKGLGEAAQERLKTWWWTGYEAAYLAVVSLEQGNTVEALFHSFRSVEGLICKWAEYEYKTHIQYKPDGSPEIKSSISRDLPNYLNRLYPNMQDKLRNKGKTGLFSESLYQLLQAAKPECQNYTHIMSVVWGKARENRNPLFHRLLGLQEQEVFEAWDTKNKDAWKSKVLKCLNFVANNQTFTSLQKASLMYQVHQDLKQALIDYELQSFSDLLSE</sequence>
<keyword evidence="2" id="KW-1185">Reference proteome</keyword>
<evidence type="ECO:0000313" key="2">
    <source>
        <dbReference type="Proteomes" id="UP000276103"/>
    </source>
</evidence>
<comment type="caution">
    <text evidence="1">The sequence shown here is derived from an EMBL/GenBank/DDBJ whole genome shotgun (WGS) entry which is preliminary data.</text>
</comment>
<accession>A0A3S1AME6</accession>
<protein>
    <recommendedName>
        <fullName evidence="3">CRISPR-associated protein</fullName>
    </recommendedName>
</protein>
<reference evidence="1 2" key="1">
    <citation type="journal article" date="2019" name="Genome Biol. Evol.">
        <title>Day and night: Metabolic profiles and evolutionary relationships of six axenic non-marine cyanobacteria.</title>
        <authorList>
            <person name="Will S.E."/>
            <person name="Henke P."/>
            <person name="Boedeker C."/>
            <person name="Huang S."/>
            <person name="Brinkmann H."/>
            <person name="Rohde M."/>
            <person name="Jarek M."/>
            <person name="Friedl T."/>
            <person name="Seufert S."/>
            <person name="Schumacher M."/>
            <person name="Overmann J."/>
            <person name="Neumann-Schaal M."/>
            <person name="Petersen J."/>
        </authorList>
    </citation>
    <scope>NUCLEOTIDE SEQUENCE [LARGE SCALE GENOMIC DNA]</scope>
    <source>
        <strain evidence="1 2">SAG 1403-4b</strain>
    </source>
</reference>
<dbReference type="Proteomes" id="UP000276103">
    <property type="component" value="Unassembled WGS sequence"/>
</dbReference>
<gene>
    <name evidence="1" type="ORF">DSM107003_31740</name>
</gene>
<dbReference type="RefSeq" id="WP_127055063.1">
    <property type="nucleotide sequence ID" value="NZ_RSCM01000010.1"/>
</dbReference>
<dbReference type="OrthoDB" id="428676at2"/>
<proteinExistence type="predicted"/>
<dbReference type="AlphaFoldDB" id="A0A3S1AME6"/>
<name>A0A3S1AME6_ANAVA</name>
<evidence type="ECO:0008006" key="3">
    <source>
        <dbReference type="Google" id="ProtNLM"/>
    </source>
</evidence>
<organism evidence="1 2">
    <name type="scientific">Trichormus variabilis SAG 1403-4b</name>
    <dbReference type="NCBI Taxonomy" id="447716"/>
    <lineage>
        <taxon>Bacteria</taxon>
        <taxon>Bacillati</taxon>
        <taxon>Cyanobacteriota</taxon>
        <taxon>Cyanophyceae</taxon>
        <taxon>Nostocales</taxon>
        <taxon>Nostocaceae</taxon>
        <taxon>Trichormus</taxon>
    </lineage>
</organism>